<dbReference type="SUPFAM" id="SSF47413">
    <property type="entry name" value="lambda repressor-like DNA-binding domains"/>
    <property type="match status" value="1"/>
</dbReference>
<comment type="caution">
    <text evidence="1">The sequence shown here is derived from an EMBL/GenBank/DDBJ whole genome shotgun (WGS) entry which is preliminary data.</text>
</comment>
<evidence type="ECO:0000313" key="1">
    <source>
        <dbReference type="EMBL" id="NEA86539.1"/>
    </source>
</evidence>
<sequence length="202" mass="21916">MASPHPLSETLRRLDEVVQQKGLSPDLLNVTELAAGTALPESTVRTLLQGGSPPDESVNDRVRARIAALARAEMASTGKRMSDLAADISRQLGVSEYWARQICDGKKVPSVELLHGLVDYFGVDGGEAFFTAPAAEALNHALLPLLRKLESPENDPVLALMDRYGVRSTDLRMHGSLTREQLERLLEGVLRSVVPPEGGRQS</sequence>
<dbReference type="AlphaFoldDB" id="A0A6G3QSR3"/>
<proteinExistence type="predicted"/>
<reference evidence="1" key="1">
    <citation type="submission" date="2020-01" db="EMBL/GenBank/DDBJ databases">
        <title>Insect and environment-associated Actinomycetes.</title>
        <authorList>
            <person name="Currrie C."/>
            <person name="Chevrette M."/>
            <person name="Carlson C."/>
            <person name="Stubbendieck R."/>
            <person name="Wendt-Pienkowski E."/>
        </authorList>
    </citation>
    <scope>NUCLEOTIDE SEQUENCE</scope>
    <source>
        <strain evidence="1">SID14436</strain>
    </source>
</reference>
<dbReference type="InterPro" id="IPR010982">
    <property type="entry name" value="Lambda_DNA-bd_dom_sf"/>
</dbReference>
<protein>
    <submittedName>
        <fullName evidence="1">Uncharacterized protein</fullName>
    </submittedName>
</protein>
<dbReference type="Gene3D" id="1.10.260.40">
    <property type="entry name" value="lambda repressor-like DNA-binding domains"/>
    <property type="match status" value="1"/>
</dbReference>
<name>A0A6G3QSR3_9ACTN</name>
<accession>A0A6G3QSR3</accession>
<dbReference type="RefSeq" id="WP_164333197.1">
    <property type="nucleotide sequence ID" value="NZ_JAAGMD010000298.1"/>
</dbReference>
<organism evidence="1">
    <name type="scientific">Streptomyces sp. SID14436</name>
    <dbReference type="NCBI Taxonomy" id="2706070"/>
    <lineage>
        <taxon>Bacteria</taxon>
        <taxon>Bacillati</taxon>
        <taxon>Actinomycetota</taxon>
        <taxon>Actinomycetes</taxon>
        <taxon>Kitasatosporales</taxon>
        <taxon>Streptomycetaceae</taxon>
        <taxon>Streptomyces</taxon>
    </lineage>
</organism>
<dbReference type="EMBL" id="JAAGMD010000298">
    <property type="protein sequence ID" value="NEA86539.1"/>
    <property type="molecule type" value="Genomic_DNA"/>
</dbReference>
<gene>
    <name evidence="1" type="ORF">G3I53_10900</name>
</gene>
<dbReference type="GO" id="GO:0003677">
    <property type="term" value="F:DNA binding"/>
    <property type="evidence" value="ECO:0007669"/>
    <property type="project" value="InterPro"/>
</dbReference>